<dbReference type="Proteomes" id="UP000016922">
    <property type="component" value="Unassembled WGS sequence"/>
</dbReference>
<name>S3CJB2_GLAL2</name>
<sequence length="171" mass="19738">MSASENIDETMISSKISERIGQLENELRELRSQQTSQLVCPPRTDAAYASRSLSQTGIMIDKATMTVPLLWKDIDDMRQAARHFPWFPKLPAELRQLIWKFALPSSKFITIHTSTVLDENGQRKRDVETWHTLPHKTPAIFDACKEGRHVYKLTHTFTRSWKVLMERGEVG</sequence>
<dbReference type="EMBL" id="KE145370">
    <property type="protein sequence ID" value="EPE26612.1"/>
    <property type="molecule type" value="Genomic_DNA"/>
</dbReference>
<dbReference type="KEGG" id="glz:GLAREA_02525"/>
<organism evidence="2 3">
    <name type="scientific">Glarea lozoyensis (strain ATCC 20868 / MF5171)</name>
    <dbReference type="NCBI Taxonomy" id="1116229"/>
    <lineage>
        <taxon>Eukaryota</taxon>
        <taxon>Fungi</taxon>
        <taxon>Dikarya</taxon>
        <taxon>Ascomycota</taxon>
        <taxon>Pezizomycotina</taxon>
        <taxon>Leotiomycetes</taxon>
        <taxon>Helotiales</taxon>
        <taxon>Helotiaceae</taxon>
        <taxon>Glarea</taxon>
    </lineage>
</organism>
<dbReference type="PANTHER" id="PTHR35910">
    <property type="entry name" value="2EXR DOMAIN-CONTAINING PROTEIN"/>
    <property type="match status" value="1"/>
</dbReference>
<dbReference type="RefSeq" id="XP_008085802.1">
    <property type="nucleotide sequence ID" value="XM_008087611.1"/>
</dbReference>
<gene>
    <name evidence="2" type="ORF">GLAREA_02525</name>
</gene>
<feature type="domain" description="2EXR" evidence="1">
    <location>
        <begin position="84"/>
        <end position="155"/>
    </location>
</feature>
<dbReference type="InterPro" id="IPR045518">
    <property type="entry name" value="2EXR"/>
</dbReference>
<evidence type="ECO:0000313" key="3">
    <source>
        <dbReference type="Proteomes" id="UP000016922"/>
    </source>
</evidence>
<reference evidence="2 3" key="1">
    <citation type="journal article" date="2013" name="BMC Genomics">
        <title>Genomics-driven discovery of the pneumocandin biosynthetic gene cluster in the fungus Glarea lozoyensis.</title>
        <authorList>
            <person name="Chen L."/>
            <person name="Yue Q."/>
            <person name="Zhang X."/>
            <person name="Xiang M."/>
            <person name="Wang C."/>
            <person name="Li S."/>
            <person name="Che Y."/>
            <person name="Ortiz-Lopez F.J."/>
            <person name="Bills G.F."/>
            <person name="Liu X."/>
            <person name="An Z."/>
        </authorList>
    </citation>
    <scope>NUCLEOTIDE SEQUENCE [LARGE SCALE GENOMIC DNA]</scope>
    <source>
        <strain evidence="3">ATCC 20868 / MF5171</strain>
    </source>
</reference>
<proteinExistence type="predicted"/>
<dbReference type="HOGENOM" id="CLU_1563011_0_0_1"/>
<keyword evidence="3" id="KW-1185">Reference proteome</keyword>
<protein>
    <recommendedName>
        <fullName evidence="1">2EXR domain-containing protein</fullName>
    </recommendedName>
</protein>
<dbReference type="OrthoDB" id="3473305at2759"/>
<evidence type="ECO:0000313" key="2">
    <source>
        <dbReference type="EMBL" id="EPE26612.1"/>
    </source>
</evidence>
<accession>S3CJB2</accession>
<evidence type="ECO:0000259" key="1">
    <source>
        <dbReference type="Pfam" id="PF20150"/>
    </source>
</evidence>
<dbReference type="Pfam" id="PF20150">
    <property type="entry name" value="2EXR"/>
    <property type="match status" value="1"/>
</dbReference>
<dbReference type="GeneID" id="19461582"/>
<dbReference type="PANTHER" id="PTHR35910:SF6">
    <property type="entry name" value="2EXR DOMAIN-CONTAINING PROTEIN"/>
    <property type="match status" value="1"/>
</dbReference>
<dbReference type="AlphaFoldDB" id="S3CJB2"/>